<evidence type="ECO:0000256" key="3">
    <source>
        <dbReference type="ARBA" id="ARBA00022448"/>
    </source>
</evidence>
<feature type="transmembrane region" description="Helical" evidence="8">
    <location>
        <begin position="76"/>
        <end position="97"/>
    </location>
</feature>
<evidence type="ECO:0000313" key="9">
    <source>
        <dbReference type="EMBL" id="HIT98439.1"/>
    </source>
</evidence>
<evidence type="ECO:0000256" key="1">
    <source>
        <dbReference type="ARBA" id="ARBA00004651"/>
    </source>
</evidence>
<keyword evidence="4" id="KW-1003">Cell membrane</keyword>
<dbReference type="InterPro" id="IPR037294">
    <property type="entry name" value="ABC_BtuC-like"/>
</dbReference>
<feature type="transmembrane region" description="Helical" evidence="8">
    <location>
        <begin position="212"/>
        <end position="238"/>
    </location>
</feature>
<dbReference type="InterPro" id="IPR000522">
    <property type="entry name" value="ABC_transptr_permease_BtuC"/>
</dbReference>
<keyword evidence="3" id="KW-0813">Transport</keyword>
<evidence type="ECO:0000256" key="7">
    <source>
        <dbReference type="ARBA" id="ARBA00023136"/>
    </source>
</evidence>
<feature type="transmembrane region" description="Helical" evidence="8">
    <location>
        <begin position="258"/>
        <end position="286"/>
    </location>
</feature>
<dbReference type="Pfam" id="PF01032">
    <property type="entry name" value="FecCD"/>
    <property type="match status" value="1"/>
</dbReference>
<dbReference type="Gene3D" id="1.10.3470.10">
    <property type="entry name" value="ABC transporter involved in vitamin B12 uptake, BtuC"/>
    <property type="match status" value="1"/>
</dbReference>
<dbReference type="GO" id="GO:0022857">
    <property type="term" value="F:transmembrane transporter activity"/>
    <property type="evidence" value="ECO:0007669"/>
    <property type="project" value="InterPro"/>
</dbReference>
<feature type="transmembrane region" description="Helical" evidence="8">
    <location>
        <begin position="325"/>
        <end position="346"/>
    </location>
</feature>
<protein>
    <submittedName>
        <fullName evidence="9">Iron ABC transporter permease</fullName>
    </submittedName>
</protein>
<sequence>MNTLPENCPSARSAARRPGYLLLAMGLLGAIAVLLALNIATGTVAIPLRDVLDVLLGGGEGSITEVIVLEKRLPEAVTALVAGGALGVCGLMMQTLFRNPLADPSILGISSGASLAVALITFCASLFGLSLVVSPLWQILAALAGSTAVLVFLLAVSRRMVGNTALLITGIMVGYLASALVSVLQFSGNKDANFAFILWSQGSFSRAMTDGFFYIFLAVCIVGVAASFLLIRTFNALLLGENYARNLGIDIPRARRAIILLSALLTGAVTAYCGPIAFVGLAVPHIVRYTTRSADRRVLLPLTVLAGAAITLLCALISKQAVFGYMLPINAVTSLIGAPIVILAVLKNSTAKN</sequence>
<comment type="caution">
    <text evidence="9">The sequence shown here is derived from an EMBL/GenBank/DDBJ whole genome shotgun (WGS) entry which is preliminary data.</text>
</comment>
<keyword evidence="5 8" id="KW-0812">Transmembrane</keyword>
<dbReference type="PANTHER" id="PTHR30472:SF41">
    <property type="entry name" value="TRANSPORT SYSTEM PERMEASE PROTEIN"/>
    <property type="match status" value="1"/>
</dbReference>
<keyword evidence="6 8" id="KW-1133">Transmembrane helix</keyword>
<feature type="transmembrane region" description="Helical" evidence="8">
    <location>
        <begin position="298"/>
        <end position="318"/>
    </location>
</feature>
<reference evidence="9" key="2">
    <citation type="journal article" date="2021" name="PeerJ">
        <title>Extensive microbial diversity within the chicken gut microbiome revealed by metagenomics and culture.</title>
        <authorList>
            <person name="Gilroy R."/>
            <person name="Ravi A."/>
            <person name="Getino M."/>
            <person name="Pursley I."/>
            <person name="Horton D.L."/>
            <person name="Alikhan N.F."/>
            <person name="Baker D."/>
            <person name="Gharbi K."/>
            <person name="Hall N."/>
            <person name="Watson M."/>
            <person name="Adriaenssens E.M."/>
            <person name="Foster-Nyarko E."/>
            <person name="Jarju S."/>
            <person name="Secka A."/>
            <person name="Antonio M."/>
            <person name="Oren A."/>
            <person name="Chaudhuri R.R."/>
            <person name="La Ragione R."/>
            <person name="Hildebrand F."/>
            <person name="Pallen M.J."/>
        </authorList>
    </citation>
    <scope>NUCLEOTIDE SEQUENCE</scope>
    <source>
        <strain evidence="9">1383</strain>
    </source>
</reference>
<gene>
    <name evidence="9" type="ORF">IAC44_06340</name>
</gene>
<evidence type="ECO:0000256" key="4">
    <source>
        <dbReference type="ARBA" id="ARBA00022475"/>
    </source>
</evidence>
<name>A0A9D1HBA2_9FLAO</name>
<keyword evidence="7 8" id="KW-0472">Membrane</keyword>
<dbReference type="SUPFAM" id="SSF81345">
    <property type="entry name" value="ABC transporter involved in vitamin B12 uptake, BtuC"/>
    <property type="match status" value="1"/>
</dbReference>
<feature type="transmembrane region" description="Helical" evidence="8">
    <location>
        <begin position="109"/>
        <end position="130"/>
    </location>
</feature>
<accession>A0A9D1HBA2</accession>
<proteinExistence type="inferred from homology"/>
<organism evidence="9 10">
    <name type="scientific">Candidatus Merdimorpha stercoravium</name>
    <dbReference type="NCBI Taxonomy" id="2840863"/>
    <lineage>
        <taxon>Bacteria</taxon>
        <taxon>Pseudomonadati</taxon>
        <taxon>Bacteroidota</taxon>
        <taxon>Flavobacteriia</taxon>
        <taxon>Flavobacteriales</taxon>
        <taxon>Candidatus Merdimorpha</taxon>
    </lineage>
</organism>
<evidence type="ECO:0000256" key="6">
    <source>
        <dbReference type="ARBA" id="ARBA00022989"/>
    </source>
</evidence>
<dbReference type="CDD" id="cd06550">
    <property type="entry name" value="TM_ABC_iron-siderophores_like"/>
    <property type="match status" value="1"/>
</dbReference>
<evidence type="ECO:0000256" key="2">
    <source>
        <dbReference type="ARBA" id="ARBA00007935"/>
    </source>
</evidence>
<feature type="transmembrane region" description="Helical" evidence="8">
    <location>
        <begin position="20"/>
        <end position="46"/>
    </location>
</feature>
<dbReference type="EMBL" id="DVLY01000155">
    <property type="protein sequence ID" value="HIT98439.1"/>
    <property type="molecule type" value="Genomic_DNA"/>
</dbReference>
<feature type="transmembrane region" description="Helical" evidence="8">
    <location>
        <begin position="136"/>
        <end position="156"/>
    </location>
</feature>
<feature type="transmembrane region" description="Helical" evidence="8">
    <location>
        <begin position="165"/>
        <end position="186"/>
    </location>
</feature>
<comment type="similarity">
    <text evidence="2">Belongs to the binding-protein-dependent transport system permease family. FecCD subfamily.</text>
</comment>
<dbReference type="Proteomes" id="UP000824161">
    <property type="component" value="Unassembled WGS sequence"/>
</dbReference>
<reference evidence="9" key="1">
    <citation type="submission" date="2020-10" db="EMBL/GenBank/DDBJ databases">
        <authorList>
            <person name="Gilroy R."/>
        </authorList>
    </citation>
    <scope>NUCLEOTIDE SEQUENCE</scope>
    <source>
        <strain evidence="9">1383</strain>
    </source>
</reference>
<comment type="subcellular location">
    <subcellularLocation>
        <location evidence="1">Cell membrane</location>
        <topology evidence="1">Multi-pass membrane protein</topology>
    </subcellularLocation>
</comment>
<evidence type="ECO:0000313" key="10">
    <source>
        <dbReference type="Proteomes" id="UP000824161"/>
    </source>
</evidence>
<dbReference type="PANTHER" id="PTHR30472">
    <property type="entry name" value="FERRIC ENTEROBACTIN TRANSPORT SYSTEM PERMEASE PROTEIN"/>
    <property type="match status" value="1"/>
</dbReference>
<dbReference type="GO" id="GO:0005886">
    <property type="term" value="C:plasma membrane"/>
    <property type="evidence" value="ECO:0007669"/>
    <property type="project" value="UniProtKB-SubCell"/>
</dbReference>
<evidence type="ECO:0000256" key="8">
    <source>
        <dbReference type="SAM" id="Phobius"/>
    </source>
</evidence>
<dbReference type="GO" id="GO:0033214">
    <property type="term" value="P:siderophore-iron import into cell"/>
    <property type="evidence" value="ECO:0007669"/>
    <property type="project" value="TreeGrafter"/>
</dbReference>
<dbReference type="AlphaFoldDB" id="A0A9D1HBA2"/>
<evidence type="ECO:0000256" key="5">
    <source>
        <dbReference type="ARBA" id="ARBA00022692"/>
    </source>
</evidence>